<feature type="transmembrane region" description="Helical" evidence="2">
    <location>
        <begin position="295"/>
        <end position="312"/>
    </location>
</feature>
<dbReference type="NCBIfam" id="TIGR03696">
    <property type="entry name" value="Rhs_assc_core"/>
    <property type="match status" value="1"/>
</dbReference>
<proteinExistence type="predicted"/>
<dbReference type="Pfam" id="PF25023">
    <property type="entry name" value="TEN_YD-shell"/>
    <property type="match status" value="1"/>
</dbReference>
<keyword evidence="2" id="KW-0812">Transmembrane</keyword>
<sequence>MVLRDRDSDGDGTLDDRLWVVQDANYNVTAIFDNSGNVVERYIYDPFGQATVLDTEWNVRSGGSAYDWLYLHQGGRYDVTSGLYHFRFRDYSPTLGRWTSLDPLSYAAGDVNLYRTVGNNSTNLLDPFGLEGIGHHWVPVAVLTDPEIAPWLSYDAYFMGMGAYSGAAYPPHGYKIYGGVSHYEYNIIIKKELMKLIIKNNRKPISGEQMEQFINSLINGKDYRGKIHKEIKAFNDAIMAERAAYLERNPNSRKVGQTAKDWIEQGRRYVWGTGKQRVSQSMIPPPMGSKMGNKAVIGGAIMVSAIFGYFAWEQIDQTAKAMEVAANSNNFKLAIQALQDGDAVRAERYLFGPSNAEGSYCLYRELVDKGLPYQAIVFKEWYYAKKQEIQWRLQNPIFMRPLQ</sequence>
<dbReference type="InterPro" id="IPR050708">
    <property type="entry name" value="T6SS_VgrG/RHS"/>
</dbReference>
<keyword evidence="2" id="KW-0472">Membrane</keyword>
<dbReference type="PANTHER" id="PTHR32305">
    <property type="match status" value="1"/>
</dbReference>
<evidence type="ECO:0000313" key="5">
    <source>
        <dbReference type="Proteomes" id="UP000542342"/>
    </source>
</evidence>
<comment type="caution">
    <text evidence="4">The sequence shown here is derived from an EMBL/GenBank/DDBJ whole genome shotgun (WGS) entry which is preliminary data.</text>
</comment>
<gene>
    <name evidence="4" type="ORF">H0921_05550</name>
</gene>
<evidence type="ECO:0000256" key="2">
    <source>
        <dbReference type="SAM" id="Phobius"/>
    </source>
</evidence>
<name>A0A7V9AB72_9BACT</name>
<protein>
    <submittedName>
        <fullName evidence="4">RHS repeat-associated core domain-containing protein</fullName>
    </submittedName>
</protein>
<reference evidence="4 5" key="1">
    <citation type="submission" date="2020-07" db="EMBL/GenBank/DDBJ databases">
        <title>Thermogemmata thermophila gen. nov., sp. nov., a novel moderate thermophilic planctomycete from a Kamchatka hot spring.</title>
        <authorList>
            <person name="Elcheninov A.G."/>
            <person name="Podosokorskaya O.A."/>
            <person name="Kovaleva O.L."/>
            <person name="Novikov A."/>
            <person name="Bonch-Osmolovskaya E.A."/>
            <person name="Toshchakov S.V."/>
            <person name="Kublanov I.V."/>
        </authorList>
    </citation>
    <scope>NUCLEOTIDE SEQUENCE [LARGE SCALE GENOMIC DNA]</scope>
    <source>
        <strain evidence="4 5">2918</strain>
    </source>
</reference>
<evidence type="ECO:0000259" key="3">
    <source>
        <dbReference type="Pfam" id="PF25023"/>
    </source>
</evidence>
<dbReference type="Proteomes" id="UP000542342">
    <property type="component" value="Unassembled WGS sequence"/>
</dbReference>
<keyword evidence="2" id="KW-1133">Transmembrane helix</keyword>
<dbReference type="InterPro" id="IPR056823">
    <property type="entry name" value="TEN-like_YD-shell"/>
</dbReference>
<evidence type="ECO:0000256" key="1">
    <source>
        <dbReference type="ARBA" id="ARBA00022737"/>
    </source>
</evidence>
<organism evidence="4 5">
    <name type="scientific">Thermogemmata fonticola</name>
    <dbReference type="NCBI Taxonomy" id="2755323"/>
    <lineage>
        <taxon>Bacteria</taxon>
        <taxon>Pseudomonadati</taxon>
        <taxon>Planctomycetota</taxon>
        <taxon>Planctomycetia</taxon>
        <taxon>Gemmatales</taxon>
        <taxon>Gemmataceae</taxon>
        <taxon>Thermogemmata</taxon>
    </lineage>
</organism>
<feature type="domain" description="Teneurin-like YD-shell" evidence="3">
    <location>
        <begin position="16"/>
        <end position="119"/>
    </location>
</feature>
<keyword evidence="5" id="KW-1185">Reference proteome</keyword>
<dbReference type="AlphaFoldDB" id="A0A7V9AB72"/>
<dbReference type="InterPro" id="IPR022385">
    <property type="entry name" value="Rhs_assc_core"/>
</dbReference>
<accession>A0A7V9AB72</accession>
<dbReference type="PANTHER" id="PTHR32305:SF15">
    <property type="entry name" value="PROTEIN RHSA-RELATED"/>
    <property type="match status" value="1"/>
</dbReference>
<dbReference type="Gene3D" id="2.180.10.10">
    <property type="entry name" value="RHS repeat-associated core"/>
    <property type="match status" value="1"/>
</dbReference>
<dbReference type="EMBL" id="JACEFB010000002">
    <property type="protein sequence ID" value="MBA2225624.1"/>
    <property type="molecule type" value="Genomic_DNA"/>
</dbReference>
<keyword evidence="1" id="KW-0677">Repeat</keyword>
<evidence type="ECO:0000313" key="4">
    <source>
        <dbReference type="EMBL" id="MBA2225624.1"/>
    </source>
</evidence>